<dbReference type="GO" id="GO:0005085">
    <property type="term" value="F:guanyl-nucleotide exchange factor activity"/>
    <property type="evidence" value="ECO:0007669"/>
    <property type="project" value="TreeGrafter"/>
</dbReference>
<dbReference type="InterPro" id="IPR014717">
    <property type="entry name" value="Transl_elong_EF1B/ribsomal_bS6"/>
</dbReference>
<reference evidence="9 10" key="1">
    <citation type="submission" date="2017-06" db="EMBL/GenBank/DDBJ databases">
        <title>Global population genomics of the pathogenic fungus Cryptococcus neoformans var. grubii.</title>
        <authorList>
            <person name="Cuomo C."/>
            <person name="Litvintseva A."/>
            <person name="Chen Y."/>
            <person name="Young S."/>
            <person name="Zeng Q."/>
            <person name="Chapman S."/>
            <person name="Gujja S."/>
            <person name="Saif S."/>
            <person name="Birren B."/>
        </authorList>
    </citation>
    <scope>NUCLEOTIDE SEQUENCE [LARGE SCALE GENOMIC DNA]</scope>
    <source>
        <strain evidence="9 10">Tu259-1</strain>
    </source>
</reference>
<comment type="similarity">
    <text evidence="1 4">Belongs to the EF-1-beta/EF-1-delta family.</text>
</comment>
<evidence type="ECO:0000256" key="5">
    <source>
        <dbReference type="SAM" id="Coils"/>
    </source>
</evidence>
<feature type="region of interest" description="Disordered" evidence="6">
    <location>
        <begin position="68"/>
        <end position="103"/>
    </location>
</feature>
<dbReference type="CDD" id="cd00292">
    <property type="entry name" value="EF1B"/>
    <property type="match status" value="1"/>
</dbReference>
<dbReference type="PANTHER" id="PTHR11595">
    <property type="entry name" value="EF-HAND AND COILED-COIL DOMAIN-CONTAINING FAMILY MEMBER"/>
    <property type="match status" value="1"/>
</dbReference>
<dbReference type="Proteomes" id="UP000199727">
    <property type="component" value="Unassembled WGS sequence"/>
</dbReference>
<dbReference type="SMART" id="SM00888">
    <property type="entry name" value="EF1_GNE"/>
    <property type="match status" value="1"/>
</dbReference>
<dbReference type="FunFam" id="3.30.70.60:FF:000001">
    <property type="entry name" value="Elongation factor 1-beta 1 like"/>
    <property type="match status" value="1"/>
</dbReference>
<dbReference type="GO" id="GO:0005829">
    <property type="term" value="C:cytosol"/>
    <property type="evidence" value="ECO:0007669"/>
    <property type="project" value="TreeGrafter"/>
</dbReference>
<evidence type="ECO:0000256" key="4">
    <source>
        <dbReference type="RuleBase" id="RU003791"/>
    </source>
</evidence>
<dbReference type="Pfam" id="PF00736">
    <property type="entry name" value="EF1_GNE"/>
    <property type="match status" value="1"/>
</dbReference>
<dbReference type="SMART" id="SM01182">
    <property type="entry name" value="EF-1_beta_acid"/>
    <property type="match status" value="1"/>
</dbReference>
<evidence type="ECO:0000259" key="8">
    <source>
        <dbReference type="SMART" id="SM01182"/>
    </source>
</evidence>
<dbReference type="GO" id="GO:0003746">
    <property type="term" value="F:translation elongation factor activity"/>
    <property type="evidence" value="ECO:0007669"/>
    <property type="project" value="UniProtKB-KW"/>
</dbReference>
<dbReference type="SUPFAM" id="SSF47616">
    <property type="entry name" value="GST C-terminal domain-like"/>
    <property type="match status" value="1"/>
</dbReference>
<evidence type="ECO:0000313" key="9">
    <source>
        <dbReference type="EMBL" id="OXG25902.1"/>
    </source>
</evidence>
<protein>
    <submittedName>
        <fullName evidence="9">Elongation factor 1-beta</fullName>
    </submittedName>
</protein>
<feature type="domain" description="Elongation factor 1 beta central acidic region eukaryote" evidence="8">
    <location>
        <begin position="91"/>
        <end position="118"/>
    </location>
</feature>
<evidence type="ECO:0000256" key="2">
    <source>
        <dbReference type="ARBA" id="ARBA00022768"/>
    </source>
</evidence>
<feature type="domain" description="Translation elongation factor EF1B beta/delta subunit guanine nucleotide exchange" evidence="7">
    <location>
        <begin position="136"/>
        <end position="222"/>
    </location>
</feature>
<dbReference type="Gene3D" id="3.30.70.60">
    <property type="match status" value="1"/>
</dbReference>
<dbReference type="PANTHER" id="PTHR11595:SF21">
    <property type="entry name" value="ELONGATION FACTOR 1-BETA"/>
    <property type="match status" value="1"/>
</dbReference>
<evidence type="ECO:0000259" key="7">
    <source>
        <dbReference type="SMART" id="SM00888"/>
    </source>
</evidence>
<keyword evidence="5" id="KW-0175">Coiled coil</keyword>
<accession>A0A854QJW6</accession>
<dbReference type="InterPro" id="IPR018940">
    <property type="entry name" value="EF-1_beta_acid_region_euk"/>
</dbReference>
<evidence type="ECO:0000256" key="3">
    <source>
        <dbReference type="ARBA" id="ARBA00022917"/>
    </source>
</evidence>
<dbReference type="EMBL" id="AMKT01000027">
    <property type="protein sequence ID" value="OXG25902.1"/>
    <property type="molecule type" value="Genomic_DNA"/>
</dbReference>
<keyword evidence="2 4" id="KW-0251">Elongation factor</keyword>
<dbReference type="Pfam" id="PF10587">
    <property type="entry name" value="EF-1_beta_acid"/>
    <property type="match status" value="1"/>
</dbReference>
<dbReference type="OrthoDB" id="331763at2759"/>
<comment type="caution">
    <text evidence="9">The sequence shown here is derived from an EMBL/GenBank/DDBJ whole genome shotgun (WGS) entry which is preliminary data.</text>
</comment>
<organism evidence="9 10">
    <name type="scientific">Cryptococcus neoformans Tu259-1</name>
    <dbReference type="NCBI Taxonomy" id="1230072"/>
    <lineage>
        <taxon>Eukaryota</taxon>
        <taxon>Fungi</taxon>
        <taxon>Dikarya</taxon>
        <taxon>Basidiomycota</taxon>
        <taxon>Agaricomycotina</taxon>
        <taxon>Tremellomycetes</taxon>
        <taxon>Tremellales</taxon>
        <taxon>Cryptococcaceae</taxon>
        <taxon>Cryptococcus</taxon>
        <taxon>Cryptococcus neoformans species complex</taxon>
    </lineage>
</organism>
<feature type="coiled-coil region" evidence="5">
    <location>
        <begin position="183"/>
        <end position="217"/>
    </location>
</feature>
<sequence length="222" mass="24280">MASTIDLKQLEQHLATRSYIDGFKPTTADVEIYKSLGSAPEATFPHCHRWYTHIASFADEFDSLPAGTNPLSSTSAGAAAAAGEEDDEVDLFGSDDEEADDEAERIKAERIAKYNEAKEAKKQEKLAAGKTLEVAKSVVTLQVKPWDDETDMQALEEGVRGIEKDGLVWGASKLVPVGYGIKMLQINLVIEDAKISLDELQEEIAELEDYVQSSDVAAMQKL</sequence>
<keyword evidence="3 4" id="KW-0648">Protein biosynthesis</keyword>
<evidence type="ECO:0000313" key="10">
    <source>
        <dbReference type="Proteomes" id="UP000199727"/>
    </source>
</evidence>
<evidence type="ECO:0000256" key="1">
    <source>
        <dbReference type="ARBA" id="ARBA00007411"/>
    </source>
</evidence>
<dbReference type="InterPro" id="IPR036282">
    <property type="entry name" value="Glutathione-S-Trfase_C_sf"/>
</dbReference>
<dbReference type="SUPFAM" id="SSF54984">
    <property type="entry name" value="eEF-1beta-like"/>
    <property type="match status" value="1"/>
</dbReference>
<feature type="compositionally biased region" description="Acidic residues" evidence="6">
    <location>
        <begin position="83"/>
        <end position="103"/>
    </location>
</feature>
<dbReference type="PROSITE" id="PS00824">
    <property type="entry name" value="EF1BD_1"/>
    <property type="match status" value="1"/>
</dbReference>
<dbReference type="InterPro" id="IPR036219">
    <property type="entry name" value="eEF-1beta-like_sf"/>
</dbReference>
<dbReference type="PROSITE" id="PS00825">
    <property type="entry name" value="EF1BD_2"/>
    <property type="match status" value="1"/>
</dbReference>
<dbReference type="InterPro" id="IPR014038">
    <property type="entry name" value="EF1B_bsu/dsu_GNE"/>
</dbReference>
<proteinExistence type="inferred from homology"/>
<dbReference type="InterPro" id="IPR049720">
    <property type="entry name" value="EF1B_bsu/dsu"/>
</dbReference>
<name>A0A854QJW6_CRYNE</name>
<evidence type="ECO:0000256" key="6">
    <source>
        <dbReference type="SAM" id="MobiDB-lite"/>
    </source>
</evidence>
<gene>
    <name evidence="9" type="ORF">C361_01862</name>
</gene>
<dbReference type="GO" id="GO:0005853">
    <property type="term" value="C:eukaryotic translation elongation factor 1 complex"/>
    <property type="evidence" value="ECO:0007669"/>
    <property type="project" value="InterPro"/>
</dbReference>
<dbReference type="AlphaFoldDB" id="A0A854QJW6"/>
<dbReference type="Gene3D" id="1.20.1050.130">
    <property type="match status" value="1"/>
</dbReference>
<dbReference type="InterPro" id="IPR001326">
    <property type="entry name" value="Transl_elong_EF1B_B/D_CS"/>
</dbReference>